<dbReference type="AlphaFoldDB" id="A0A9N8ZUE5"/>
<evidence type="ECO:0000313" key="2">
    <source>
        <dbReference type="Proteomes" id="UP000789572"/>
    </source>
</evidence>
<dbReference type="Pfam" id="PF13855">
    <property type="entry name" value="LRR_8"/>
    <property type="match status" value="1"/>
</dbReference>
<organism evidence="1 2">
    <name type="scientific">Paraglomus occultum</name>
    <dbReference type="NCBI Taxonomy" id="144539"/>
    <lineage>
        <taxon>Eukaryota</taxon>
        <taxon>Fungi</taxon>
        <taxon>Fungi incertae sedis</taxon>
        <taxon>Mucoromycota</taxon>
        <taxon>Glomeromycotina</taxon>
        <taxon>Glomeromycetes</taxon>
        <taxon>Paraglomerales</taxon>
        <taxon>Paraglomeraceae</taxon>
        <taxon>Paraglomus</taxon>
    </lineage>
</organism>
<dbReference type="OrthoDB" id="1394818at2759"/>
<dbReference type="EMBL" id="CAJVPJ010000293">
    <property type="protein sequence ID" value="CAG8507483.1"/>
    <property type="molecule type" value="Genomic_DNA"/>
</dbReference>
<dbReference type="Gene3D" id="3.80.10.10">
    <property type="entry name" value="Ribonuclease Inhibitor"/>
    <property type="match status" value="1"/>
</dbReference>
<proteinExistence type="predicted"/>
<gene>
    <name evidence="1" type="ORF">POCULU_LOCUS2894</name>
</gene>
<dbReference type="InterPro" id="IPR001611">
    <property type="entry name" value="Leu-rich_rpt"/>
</dbReference>
<feature type="non-terminal residue" evidence="1">
    <location>
        <position position="1"/>
    </location>
</feature>
<sequence>LDIRSNKLTSIPQQIGLCIKCNVLDLRNNRLKVLPAELQNLTKLRELMVDGNPLDRVAGIDDRQRENSNDADHAERHSTNDLYASEDNDAAIKAYNNSTKVISLADICAQIVGSVLHNEGLHAYCKSCRHQSDCEADENCLMTGLPHRILERLTLPADHPPKRCSGCVSPLFHDALNYLTRVNFCNRSIPTEYKFCSRGCMQKTLRKTEEASIR</sequence>
<dbReference type="SUPFAM" id="SSF52075">
    <property type="entry name" value="Outer arm dynein light chain 1"/>
    <property type="match status" value="1"/>
</dbReference>
<evidence type="ECO:0000313" key="1">
    <source>
        <dbReference type="EMBL" id="CAG8507483.1"/>
    </source>
</evidence>
<dbReference type="InterPro" id="IPR032675">
    <property type="entry name" value="LRR_dom_sf"/>
</dbReference>
<accession>A0A9N8ZUE5</accession>
<keyword evidence="2" id="KW-1185">Reference proteome</keyword>
<dbReference type="Proteomes" id="UP000789572">
    <property type="component" value="Unassembled WGS sequence"/>
</dbReference>
<protein>
    <submittedName>
        <fullName evidence="1">1349_t:CDS:1</fullName>
    </submittedName>
</protein>
<reference evidence="1" key="1">
    <citation type="submission" date="2021-06" db="EMBL/GenBank/DDBJ databases">
        <authorList>
            <person name="Kallberg Y."/>
            <person name="Tangrot J."/>
            <person name="Rosling A."/>
        </authorList>
    </citation>
    <scope>NUCLEOTIDE SEQUENCE</scope>
    <source>
        <strain evidence="1">IA702</strain>
    </source>
</reference>
<comment type="caution">
    <text evidence="1">The sequence shown here is derived from an EMBL/GenBank/DDBJ whole genome shotgun (WGS) entry which is preliminary data.</text>
</comment>
<name>A0A9N8ZUE5_9GLOM</name>